<dbReference type="GO" id="GO:0016020">
    <property type="term" value="C:membrane"/>
    <property type="evidence" value="ECO:0007669"/>
    <property type="project" value="GOC"/>
</dbReference>
<evidence type="ECO:0000313" key="7">
    <source>
        <dbReference type="EMBL" id="GET45481.1"/>
    </source>
</evidence>
<keyword evidence="8" id="KW-1185">Reference proteome</keyword>
<keyword evidence="2" id="KW-0732">Signal</keyword>
<keyword evidence="4" id="KW-0326">Glycosidase</keyword>
<dbReference type="PROSITE" id="PS51257">
    <property type="entry name" value="PROKAR_LIPOPROTEIN"/>
    <property type="match status" value="1"/>
</dbReference>
<dbReference type="PANTHER" id="PTHR11069:SF23">
    <property type="entry name" value="LYSOSOMAL ACID GLUCOSYLCERAMIDASE"/>
    <property type="match status" value="1"/>
</dbReference>
<dbReference type="OrthoDB" id="9806701at2"/>
<dbReference type="Gene3D" id="3.20.20.80">
    <property type="entry name" value="Glycosidases"/>
    <property type="match status" value="1"/>
</dbReference>
<dbReference type="Pfam" id="PF17189">
    <property type="entry name" value="Glyco_hydro_30C"/>
    <property type="match status" value="1"/>
</dbReference>
<evidence type="ECO:0000259" key="6">
    <source>
        <dbReference type="Pfam" id="PF17189"/>
    </source>
</evidence>
<gene>
    <name evidence="7" type="ORF">RCZ01_07830</name>
</gene>
<dbReference type="EMBL" id="BLBC01000005">
    <property type="protein sequence ID" value="GET45481.1"/>
    <property type="molecule type" value="Genomic_DNA"/>
</dbReference>
<evidence type="ECO:0000259" key="5">
    <source>
        <dbReference type="Pfam" id="PF02055"/>
    </source>
</evidence>
<dbReference type="GO" id="GO:0004348">
    <property type="term" value="F:glucosylceramidase activity"/>
    <property type="evidence" value="ECO:0007669"/>
    <property type="project" value="InterPro"/>
</dbReference>
<dbReference type="Proteomes" id="UP000398217">
    <property type="component" value="Unassembled WGS sequence"/>
</dbReference>
<evidence type="ECO:0000313" key="8">
    <source>
        <dbReference type="Proteomes" id="UP000398217"/>
    </source>
</evidence>
<sequence length="497" mass="56526">MKSVYSLLVVCFFGVACSTPKSNKNVGDPEVPQPPISNNLGKAMVLVSTGNREKSFHKEEVTLKENKTSIQANITLNPARKFQKIYGFGSAITGSTCYNLLKMNPEDRKSFLKETFSVSEGLGQSYLRVPIGCSDFSLSEYTCCDTPGIENFALQEEDTQYIIPILKEILEINPDIQIIGSPWTPPRWMKVNNLKDLQPHNQWTSGRLNPKYYQDYATYFVKWLQAMKSYGIEIDAVTIQNEPLNRRNSASMFMGWQEQLNFVKTALGKTLKENNLSNKIYLFDHNYNYDNMPEQQGYPTHIYKDEEASKYITGAAYHNYGGHYSELEKIHNQYPDKELIFTETSIGTWNDGRNLSHRLTDDMEQIGFGTLNNWCKAVIVWNLMLDENGAPNREGGCKTCYGAVDISSSDYKTITKNSHYYVIGHLSSVIKPDAIRIENQKNTDQNILCTSFQNTDGSYALVLLNKNKQETQIVVTDGQKHFSYNVPANAVASFRWK</sequence>
<dbReference type="InterPro" id="IPR017853">
    <property type="entry name" value="GH"/>
</dbReference>
<name>A0A5M4B7B0_9FLAO</name>
<evidence type="ECO:0000256" key="3">
    <source>
        <dbReference type="ARBA" id="ARBA00022801"/>
    </source>
</evidence>
<dbReference type="Gene3D" id="2.60.40.1180">
    <property type="entry name" value="Golgi alpha-mannosidase II"/>
    <property type="match status" value="1"/>
</dbReference>
<dbReference type="InterPro" id="IPR013780">
    <property type="entry name" value="Glyco_hydro_b"/>
</dbReference>
<reference evidence="8" key="1">
    <citation type="journal article" date="2020" name="Int. J. Syst. Evol. Microbiol.">
        <title>Capnocytophaga felis sp. nov. isolated from the feline oral cavity.</title>
        <authorList>
            <person name="Suzuki M."/>
            <person name="Umeda K."/>
            <person name="Kimura M."/>
            <person name="Imaoka K."/>
            <person name="Morikawa S."/>
            <person name="Maeda K."/>
        </authorList>
    </citation>
    <scope>NUCLEOTIDE SEQUENCE [LARGE SCALE GENOMIC DNA]</scope>
    <source>
        <strain evidence="8">KC07070</strain>
    </source>
</reference>
<dbReference type="PRINTS" id="PR00843">
    <property type="entry name" value="GLHYDRLASE30"/>
</dbReference>
<dbReference type="GO" id="GO:0006680">
    <property type="term" value="P:glucosylceramide catabolic process"/>
    <property type="evidence" value="ECO:0007669"/>
    <property type="project" value="TreeGrafter"/>
</dbReference>
<proteinExistence type="inferred from homology"/>
<keyword evidence="3 4" id="KW-0378">Hydrolase</keyword>
<dbReference type="SUPFAM" id="SSF51011">
    <property type="entry name" value="Glycosyl hydrolase domain"/>
    <property type="match status" value="1"/>
</dbReference>
<dbReference type="RefSeq" id="WP_155284144.1">
    <property type="nucleotide sequence ID" value="NZ_BLBC01000005.1"/>
</dbReference>
<dbReference type="SUPFAM" id="SSF51445">
    <property type="entry name" value="(Trans)glycosidases"/>
    <property type="match status" value="1"/>
</dbReference>
<dbReference type="InterPro" id="IPR033453">
    <property type="entry name" value="Glyco_hydro_30_TIM-barrel"/>
</dbReference>
<organism evidence="7 8">
    <name type="scientific">Capnocytophaga felis</name>
    <dbReference type="NCBI Taxonomy" id="2267611"/>
    <lineage>
        <taxon>Bacteria</taxon>
        <taxon>Pseudomonadati</taxon>
        <taxon>Bacteroidota</taxon>
        <taxon>Flavobacteriia</taxon>
        <taxon>Flavobacteriales</taxon>
        <taxon>Flavobacteriaceae</taxon>
        <taxon>Capnocytophaga</taxon>
    </lineage>
</organism>
<comment type="similarity">
    <text evidence="1 4">Belongs to the glycosyl hydrolase 30 family.</text>
</comment>
<evidence type="ECO:0000256" key="2">
    <source>
        <dbReference type="ARBA" id="ARBA00022729"/>
    </source>
</evidence>
<comment type="caution">
    <text evidence="7">The sequence shown here is derived from an EMBL/GenBank/DDBJ whole genome shotgun (WGS) entry which is preliminary data.</text>
</comment>
<dbReference type="PANTHER" id="PTHR11069">
    <property type="entry name" value="GLUCOSYLCERAMIDASE"/>
    <property type="match status" value="1"/>
</dbReference>
<evidence type="ECO:0000256" key="1">
    <source>
        <dbReference type="ARBA" id="ARBA00005382"/>
    </source>
</evidence>
<protein>
    <submittedName>
        <fullName evidence="7">Glucosylceramidase</fullName>
    </submittedName>
</protein>
<dbReference type="InterPro" id="IPR001139">
    <property type="entry name" value="Glyco_hydro_30"/>
</dbReference>
<dbReference type="InterPro" id="IPR033452">
    <property type="entry name" value="GH30_C"/>
</dbReference>
<evidence type="ECO:0000256" key="4">
    <source>
        <dbReference type="RuleBase" id="RU361188"/>
    </source>
</evidence>
<feature type="domain" description="Glycosyl hydrolase family 30 beta sandwich" evidence="6">
    <location>
        <begin position="434"/>
        <end position="494"/>
    </location>
</feature>
<dbReference type="Pfam" id="PF02055">
    <property type="entry name" value="Glyco_hydro_30"/>
    <property type="match status" value="1"/>
</dbReference>
<accession>A0A5M4B7B0</accession>
<feature type="domain" description="Glycosyl hydrolase family 30 TIM-barrel" evidence="5">
    <location>
        <begin position="85"/>
        <end position="430"/>
    </location>
</feature>
<dbReference type="AlphaFoldDB" id="A0A5M4B7B0"/>